<dbReference type="Gramene" id="TuG1812G0100001471.01.T03">
    <property type="protein sequence ID" value="TuG1812G0100001471.01.T03"/>
    <property type="gene ID" value="TuG1812G0100001471.01"/>
</dbReference>
<reference evidence="1" key="2">
    <citation type="submission" date="2018-03" db="EMBL/GenBank/DDBJ databases">
        <title>The Triticum urartu genome reveals the dynamic nature of wheat genome evolution.</title>
        <authorList>
            <person name="Ling H."/>
            <person name="Ma B."/>
            <person name="Shi X."/>
            <person name="Liu H."/>
            <person name="Dong L."/>
            <person name="Sun H."/>
            <person name="Cao Y."/>
            <person name="Gao Q."/>
            <person name="Zheng S."/>
            <person name="Li Y."/>
            <person name="Yu Y."/>
            <person name="Du H."/>
            <person name="Qi M."/>
            <person name="Li Y."/>
            <person name="Yu H."/>
            <person name="Cui Y."/>
            <person name="Wang N."/>
            <person name="Chen C."/>
            <person name="Wu H."/>
            <person name="Zhao Y."/>
            <person name="Zhang J."/>
            <person name="Li Y."/>
            <person name="Zhou W."/>
            <person name="Zhang B."/>
            <person name="Hu W."/>
            <person name="Eijk M."/>
            <person name="Tang J."/>
            <person name="Witsenboer H."/>
            <person name="Zhao S."/>
            <person name="Li Z."/>
            <person name="Zhang A."/>
            <person name="Wang D."/>
            <person name="Liang C."/>
        </authorList>
    </citation>
    <scope>NUCLEOTIDE SEQUENCE [LARGE SCALE GENOMIC DNA]</scope>
    <source>
        <strain evidence="1">cv. G1812</strain>
    </source>
</reference>
<dbReference type="EnsemblPlants" id="TuG1812G0100001471.01.T03">
    <property type="protein sequence ID" value="TuG1812G0100001471.01.T03"/>
    <property type="gene ID" value="TuG1812G0100001471.01"/>
</dbReference>
<reference evidence="2" key="1">
    <citation type="journal article" date="2013" name="Nature">
        <title>Draft genome of the wheat A-genome progenitor Triticum urartu.</title>
        <authorList>
            <person name="Ling H.Q."/>
            <person name="Zhao S."/>
            <person name="Liu D."/>
            <person name="Wang J."/>
            <person name="Sun H."/>
            <person name="Zhang C."/>
            <person name="Fan H."/>
            <person name="Li D."/>
            <person name="Dong L."/>
            <person name="Tao Y."/>
            <person name="Gao C."/>
            <person name="Wu H."/>
            <person name="Li Y."/>
            <person name="Cui Y."/>
            <person name="Guo X."/>
            <person name="Zheng S."/>
            <person name="Wang B."/>
            <person name="Yu K."/>
            <person name="Liang Q."/>
            <person name="Yang W."/>
            <person name="Lou X."/>
            <person name="Chen J."/>
            <person name="Feng M."/>
            <person name="Jian J."/>
            <person name="Zhang X."/>
            <person name="Luo G."/>
            <person name="Jiang Y."/>
            <person name="Liu J."/>
            <person name="Wang Z."/>
            <person name="Sha Y."/>
            <person name="Zhang B."/>
            <person name="Wu H."/>
            <person name="Tang D."/>
            <person name="Shen Q."/>
            <person name="Xue P."/>
            <person name="Zou S."/>
            <person name="Wang X."/>
            <person name="Liu X."/>
            <person name="Wang F."/>
            <person name="Yang Y."/>
            <person name="An X."/>
            <person name="Dong Z."/>
            <person name="Zhang K."/>
            <person name="Zhang X."/>
            <person name="Luo M.C."/>
            <person name="Dvorak J."/>
            <person name="Tong Y."/>
            <person name="Wang J."/>
            <person name="Yang H."/>
            <person name="Li Z."/>
            <person name="Wang D."/>
            <person name="Zhang A."/>
            <person name="Wang J."/>
        </authorList>
    </citation>
    <scope>NUCLEOTIDE SEQUENCE</scope>
    <source>
        <strain evidence="2">cv. G1812</strain>
    </source>
</reference>
<evidence type="ECO:0000313" key="1">
    <source>
        <dbReference type="EnsemblPlants" id="TuG1812G0100001471.01.T03"/>
    </source>
</evidence>
<proteinExistence type="predicted"/>
<sequence>MGQLIFNILQKDSPVQGGCSASGHRDRVAVQMQPKPLYHVVTLFFCRLCCSNSNLKFQLHVVAHWCMSAEYVSFCANMFTMTC</sequence>
<evidence type="ECO:0000313" key="2">
    <source>
        <dbReference type="Proteomes" id="UP000015106"/>
    </source>
</evidence>
<accession>A0A8R7JYA5</accession>
<reference evidence="1" key="3">
    <citation type="submission" date="2022-06" db="UniProtKB">
        <authorList>
            <consortium name="EnsemblPlants"/>
        </authorList>
    </citation>
    <scope>IDENTIFICATION</scope>
</reference>
<keyword evidence="2" id="KW-1185">Reference proteome</keyword>
<dbReference type="AlphaFoldDB" id="A0A8R7JYA5"/>
<protein>
    <submittedName>
        <fullName evidence="1">Uncharacterized protein</fullName>
    </submittedName>
</protein>
<gene>
    <name evidence="1" type="primary">LOC125553552</name>
</gene>
<name>A0A8R7JYA5_TRIUA</name>
<organism evidence="1 2">
    <name type="scientific">Triticum urartu</name>
    <name type="common">Red wild einkorn</name>
    <name type="synonym">Crithodium urartu</name>
    <dbReference type="NCBI Taxonomy" id="4572"/>
    <lineage>
        <taxon>Eukaryota</taxon>
        <taxon>Viridiplantae</taxon>
        <taxon>Streptophyta</taxon>
        <taxon>Embryophyta</taxon>
        <taxon>Tracheophyta</taxon>
        <taxon>Spermatophyta</taxon>
        <taxon>Magnoliopsida</taxon>
        <taxon>Liliopsida</taxon>
        <taxon>Poales</taxon>
        <taxon>Poaceae</taxon>
        <taxon>BOP clade</taxon>
        <taxon>Pooideae</taxon>
        <taxon>Triticodae</taxon>
        <taxon>Triticeae</taxon>
        <taxon>Triticinae</taxon>
        <taxon>Triticum</taxon>
    </lineage>
</organism>
<dbReference type="Proteomes" id="UP000015106">
    <property type="component" value="Chromosome 1"/>
</dbReference>